<dbReference type="Proteomes" id="UP000799770">
    <property type="component" value="Unassembled WGS sequence"/>
</dbReference>
<feature type="chain" id="PRO_5025444256" description="Secreted protein" evidence="1">
    <location>
        <begin position="25"/>
        <end position="100"/>
    </location>
</feature>
<protein>
    <recommendedName>
        <fullName evidence="4">Secreted protein</fullName>
    </recommendedName>
</protein>
<proteinExistence type="predicted"/>
<keyword evidence="3" id="KW-1185">Reference proteome</keyword>
<reference evidence="2" key="1">
    <citation type="journal article" date="2020" name="Stud. Mycol.">
        <title>101 Dothideomycetes genomes: a test case for predicting lifestyles and emergence of pathogens.</title>
        <authorList>
            <person name="Haridas S."/>
            <person name="Albert R."/>
            <person name="Binder M."/>
            <person name="Bloem J."/>
            <person name="Labutti K."/>
            <person name="Salamov A."/>
            <person name="Andreopoulos B."/>
            <person name="Baker S."/>
            <person name="Barry K."/>
            <person name="Bills G."/>
            <person name="Bluhm B."/>
            <person name="Cannon C."/>
            <person name="Castanera R."/>
            <person name="Culley D."/>
            <person name="Daum C."/>
            <person name="Ezra D."/>
            <person name="Gonzalez J."/>
            <person name="Henrissat B."/>
            <person name="Kuo A."/>
            <person name="Liang C."/>
            <person name="Lipzen A."/>
            <person name="Lutzoni F."/>
            <person name="Magnuson J."/>
            <person name="Mondo S."/>
            <person name="Nolan M."/>
            <person name="Ohm R."/>
            <person name="Pangilinan J."/>
            <person name="Park H.-J."/>
            <person name="Ramirez L."/>
            <person name="Alfaro M."/>
            <person name="Sun H."/>
            <person name="Tritt A."/>
            <person name="Yoshinaga Y."/>
            <person name="Zwiers L.-H."/>
            <person name="Turgeon B."/>
            <person name="Goodwin S."/>
            <person name="Spatafora J."/>
            <person name="Crous P."/>
            <person name="Grigoriev I."/>
        </authorList>
    </citation>
    <scope>NUCLEOTIDE SEQUENCE</scope>
    <source>
        <strain evidence="2">CBS 627.86</strain>
    </source>
</reference>
<feature type="signal peptide" evidence="1">
    <location>
        <begin position="1"/>
        <end position="24"/>
    </location>
</feature>
<dbReference type="AlphaFoldDB" id="A0A6A5ZR73"/>
<dbReference type="EMBL" id="ML977311">
    <property type="protein sequence ID" value="KAF2121969.1"/>
    <property type="molecule type" value="Genomic_DNA"/>
</dbReference>
<evidence type="ECO:0000313" key="3">
    <source>
        <dbReference type="Proteomes" id="UP000799770"/>
    </source>
</evidence>
<keyword evidence="1" id="KW-0732">Signal</keyword>
<evidence type="ECO:0000256" key="1">
    <source>
        <dbReference type="SAM" id="SignalP"/>
    </source>
</evidence>
<gene>
    <name evidence="2" type="ORF">BDV96DRAFT_135608</name>
</gene>
<evidence type="ECO:0000313" key="2">
    <source>
        <dbReference type="EMBL" id="KAF2121969.1"/>
    </source>
</evidence>
<name>A0A6A5ZR73_9PLEO</name>
<organism evidence="2 3">
    <name type="scientific">Lophiotrema nucula</name>
    <dbReference type="NCBI Taxonomy" id="690887"/>
    <lineage>
        <taxon>Eukaryota</taxon>
        <taxon>Fungi</taxon>
        <taxon>Dikarya</taxon>
        <taxon>Ascomycota</taxon>
        <taxon>Pezizomycotina</taxon>
        <taxon>Dothideomycetes</taxon>
        <taxon>Pleosporomycetidae</taxon>
        <taxon>Pleosporales</taxon>
        <taxon>Lophiotremataceae</taxon>
        <taxon>Lophiotrema</taxon>
    </lineage>
</organism>
<accession>A0A6A5ZR73</accession>
<evidence type="ECO:0008006" key="4">
    <source>
        <dbReference type="Google" id="ProtNLM"/>
    </source>
</evidence>
<sequence>MSLLRLGPLFQANLTFFMFIRTLAECNEDARICGLETLPPAARFCSTRGPRVRLMQQALCATLSPSISPLLASQCFSLYSISFFNIPFVCSISIGGGILG</sequence>